<dbReference type="PANTHER" id="PTHR43751">
    <property type="entry name" value="SULFATASE"/>
    <property type="match status" value="1"/>
</dbReference>
<dbReference type="OrthoDB" id="9795675at2"/>
<dbReference type="AlphaFoldDB" id="A0A1X7GVR0"/>
<sequence length="648" mass="70048">MRILRALALPAIAFALLTLFEAALAERKYGLFGGGFGAMHVVDTAAEAALVLAGVALAQGALIGALFLLIRALHGRRRDSALARFNFLFFTLGIGAALLLLKYEVLSYFSDAIGFELMKNLGGGSIGDALLYVADEAGLAAAVIAGAGAAWWIGWRLVRRHAADEAAPPPFGWRHLLWLALPLVAVLFFARQVPDARYALMRFNAPAAANAVLSELTDFDRDGFSWFSAQVDRHPFDGARHPFALDVPGNGVDEDGLGGDFTFDSDAETLPTPRLPEKPPHLVLIVLESMRADVLGKRAGGREVAPVLNALARTGSAAPAAYSHVGFTTASLKSLFSGALDPAAGTGSLFRDLKANGYRIGVFSGQPESFGDISEVVGMKENADVFVDAETLKDERAFGFAAKGSLLIDGKKLLGAFDRAFGDPAGWRQPTFVYWNVQEAHFPYHHPGMPQILPGTPIPRGEISLANRDRVEATYWNAAAYGDRLIGAMIARLKAMGVWGDVLLVVTADHGESLFDDAFLGHGHVINRQQTAIPLVINRPGLAPERPVGLSDYRRILLRALGAEVGEGKPRPVFQHIGGLDWPAEIGMVEPDGRRTVMNMTEETVRFDDGALRRLADLSGADAARAKRLTDEWARQRWIAHLRREKAR</sequence>
<keyword evidence="1" id="KW-0812">Transmembrane</keyword>
<dbReference type="GO" id="GO:0016740">
    <property type="term" value="F:transferase activity"/>
    <property type="evidence" value="ECO:0007669"/>
    <property type="project" value="UniProtKB-KW"/>
</dbReference>
<dbReference type="InterPro" id="IPR052701">
    <property type="entry name" value="GAG_Ulvan_Degrading_Sulfatases"/>
</dbReference>
<feature type="transmembrane region" description="Helical" evidence="1">
    <location>
        <begin position="82"/>
        <end position="101"/>
    </location>
</feature>
<dbReference type="Pfam" id="PF00884">
    <property type="entry name" value="Sulfatase"/>
    <property type="match status" value="1"/>
</dbReference>
<accession>A0A1X7GVR0</accession>
<feature type="domain" description="Sulfatase N-terminal" evidence="2">
    <location>
        <begin position="280"/>
        <end position="545"/>
    </location>
</feature>
<evidence type="ECO:0000256" key="1">
    <source>
        <dbReference type="SAM" id="Phobius"/>
    </source>
</evidence>
<protein>
    <submittedName>
        <fullName evidence="3">Phosphoglycerol transferase MdoB</fullName>
    </submittedName>
</protein>
<keyword evidence="4" id="KW-1185">Reference proteome</keyword>
<keyword evidence="1" id="KW-0472">Membrane</keyword>
<reference evidence="4" key="1">
    <citation type="submission" date="2017-04" db="EMBL/GenBank/DDBJ databases">
        <authorList>
            <person name="Varghese N."/>
            <person name="Submissions S."/>
        </authorList>
    </citation>
    <scope>NUCLEOTIDE SEQUENCE [LARGE SCALE GENOMIC DNA]</scope>
    <source>
        <strain evidence="4">Dd16</strain>
    </source>
</reference>
<dbReference type="EMBL" id="LT840185">
    <property type="protein sequence ID" value="SMF74988.1"/>
    <property type="molecule type" value="Genomic_DNA"/>
</dbReference>
<dbReference type="InterPro" id="IPR017850">
    <property type="entry name" value="Alkaline_phosphatase_core_sf"/>
</dbReference>
<keyword evidence="3" id="KW-0808">Transferase</keyword>
<dbReference type="PANTHER" id="PTHR43751:SF3">
    <property type="entry name" value="SULFATASE N-TERMINAL DOMAIN-CONTAINING PROTEIN"/>
    <property type="match status" value="1"/>
</dbReference>
<dbReference type="SUPFAM" id="SSF53649">
    <property type="entry name" value="Alkaline phosphatase-like"/>
    <property type="match status" value="1"/>
</dbReference>
<evidence type="ECO:0000259" key="2">
    <source>
        <dbReference type="Pfam" id="PF00884"/>
    </source>
</evidence>
<name>A0A1X7GVR0_9SPHN</name>
<feature type="transmembrane region" description="Helical" evidence="1">
    <location>
        <begin position="49"/>
        <end position="70"/>
    </location>
</feature>
<dbReference type="InterPro" id="IPR000917">
    <property type="entry name" value="Sulfatase_N"/>
</dbReference>
<proteinExistence type="predicted"/>
<evidence type="ECO:0000313" key="4">
    <source>
        <dbReference type="Proteomes" id="UP000192934"/>
    </source>
</evidence>
<dbReference type="RefSeq" id="WP_085218891.1">
    <property type="nucleotide sequence ID" value="NZ_LT840185.1"/>
</dbReference>
<dbReference type="Proteomes" id="UP000192934">
    <property type="component" value="Chromosome I"/>
</dbReference>
<keyword evidence="1" id="KW-1133">Transmembrane helix</keyword>
<gene>
    <name evidence="3" type="ORF">SAMN06295910_2295</name>
</gene>
<dbReference type="Gene3D" id="3.40.720.10">
    <property type="entry name" value="Alkaline Phosphatase, subunit A"/>
    <property type="match status" value="1"/>
</dbReference>
<feature type="transmembrane region" description="Helical" evidence="1">
    <location>
        <begin position="176"/>
        <end position="193"/>
    </location>
</feature>
<dbReference type="STRING" id="941907.SAMN06295910_2295"/>
<evidence type="ECO:0000313" key="3">
    <source>
        <dbReference type="EMBL" id="SMF74988.1"/>
    </source>
</evidence>
<feature type="transmembrane region" description="Helical" evidence="1">
    <location>
        <begin position="137"/>
        <end position="155"/>
    </location>
</feature>
<organism evidence="3 4">
    <name type="scientific">Allosphingosinicella indica</name>
    <dbReference type="NCBI Taxonomy" id="941907"/>
    <lineage>
        <taxon>Bacteria</taxon>
        <taxon>Pseudomonadati</taxon>
        <taxon>Pseudomonadota</taxon>
        <taxon>Alphaproteobacteria</taxon>
        <taxon>Sphingomonadales</taxon>
        <taxon>Sphingomonadaceae</taxon>
        <taxon>Allosphingosinicella</taxon>
    </lineage>
</organism>